<evidence type="ECO:0000256" key="1">
    <source>
        <dbReference type="ARBA" id="ARBA00004196"/>
    </source>
</evidence>
<evidence type="ECO:0000256" key="3">
    <source>
        <dbReference type="ARBA" id="ARBA00022729"/>
    </source>
</evidence>
<dbReference type="CDD" id="cd01536">
    <property type="entry name" value="PBP1_ABC_sugar_binding-like"/>
    <property type="match status" value="1"/>
</dbReference>
<dbReference type="EMBL" id="JANLCK010000001">
    <property type="protein sequence ID" value="MCS5724563.1"/>
    <property type="molecule type" value="Genomic_DNA"/>
</dbReference>
<keyword evidence="7" id="KW-1185">Reference proteome</keyword>
<dbReference type="PANTHER" id="PTHR46847">
    <property type="entry name" value="D-ALLOSE-BINDING PERIPLASMIC PROTEIN-RELATED"/>
    <property type="match status" value="1"/>
</dbReference>
<comment type="caution">
    <text evidence="6">The sequence shown here is derived from an EMBL/GenBank/DDBJ whole genome shotgun (WGS) entry which is preliminary data.</text>
</comment>
<feature type="signal peptide" evidence="4">
    <location>
        <begin position="1"/>
        <end position="23"/>
    </location>
</feature>
<dbReference type="GO" id="GO:0030246">
    <property type="term" value="F:carbohydrate binding"/>
    <property type="evidence" value="ECO:0007669"/>
    <property type="project" value="UniProtKB-ARBA"/>
</dbReference>
<evidence type="ECO:0000313" key="7">
    <source>
        <dbReference type="Proteomes" id="UP001165587"/>
    </source>
</evidence>
<dbReference type="SUPFAM" id="SSF53822">
    <property type="entry name" value="Periplasmic binding protein-like I"/>
    <property type="match status" value="1"/>
</dbReference>
<dbReference type="Pfam" id="PF13407">
    <property type="entry name" value="Peripla_BP_4"/>
    <property type="match status" value="1"/>
</dbReference>
<dbReference type="Gene3D" id="3.40.50.2300">
    <property type="match status" value="2"/>
</dbReference>
<accession>A0AA41XF58</accession>
<dbReference type="Proteomes" id="UP001165587">
    <property type="component" value="Unassembled WGS sequence"/>
</dbReference>
<protein>
    <submittedName>
        <fullName evidence="6">Sugar ABC transporter substrate-binding protein</fullName>
    </submittedName>
</protein>
<dbReference type="GO" id="GO:0030313">
    <property type="term" value="C:cell envelope"/>
    <property type="evidence" value="ECO:0007669"/>
    <property type="project" value="UniProtKB-SubCell"/>
</dbReference>
<gene>
    <name evidence="6" type="ORF">N1028_01500</name>
</gene>
<name>A0AA41XF58_9MICO</name>
<comment type="similarity">
    <text evidence="2">Belongs to the bacterial solute-binding protein 2 family.</text>
</comment>
<evidence type="ECO:0000256" key="4">
    <source>
        <dbReference type="SAM" id="SignalP"/>
    </source>
</evidence>
<feature type="domain" description="Periplasmic binding protein" evidence="5">
    <location>
        <begin position="47"/>
        <end position="299"/>
    </location>
</feature>
<reference evidence="6" key="1">
    <citation type="submission" date="2022-08" db="EMBL/GenBank/DDBJ databases">
        <authorList>
            <person name="Deng Y."/>
            <person name="Han X.-F."/>
            <person name="Zhang Y.-Q."/>
        </authorList>
    </citation>
    <scope>NUCLEOTIDE SEQUENCE</scope>
    <source>
        <strain evidence="6">CPCC 203407</strain>
    </source>
</reference>
<dbReference type="PANTHER" id="PTHR46847:SF1">
    <property type="entry name" value="D-ALLOSE-BINDING PERIPLASMIC PROTEIN-RELATED"/>
    <property type="match status" value="1"/>
</dbReference>
<evidence type="ECO:0000259" key="5">
    <source>
        <dbReference type="Pfam" id="PF13407"/>
    </source>
</evidence>
<dbReference type="AlphaFoldDB" id="A0AA41XF58"/>
<feature type="chain" id="PRO_5041245999" evidence="4">
    <location>
        <begin position="24"/>
        <end position="329"/>
    </location>
</feature>
<dbReference type="PROSITE" id="PS51257">
    <property type="entry name" value="PROKAR_LIPOPROTEIN"/>
    <property type="match status" value="1"/>
</dbReference>
<dbReference type="InterPro" id="IPR028082">
    <property type="entry name" value="Peripla_BP_I"/>
</dbReference>
<dbReference type="InterPro" id="IPR025997">
    <property type="entry name" value="SBP_2_dom"/>
</dbReference>
<sequence length="329" mass="33776">MSRKTRTLALAGTVFLTAGLALAGCTSDTPAEGGSSDGAGGELSIQFVNPLPNYPSWRAIGDCLAEEAESQGVDFTESGPTGSAMDPTTMITQIQSAIANKKGAIMTLPASDAFGPILTQAQDAGIVTTTFYGDGADDSGADINVGVDWTELGKLYVEAIETIPGDKKVGLMTSADTGIGKSWMDGVKAAAEGLDDFEIVGEVYTGDDSSKALDQTNALLTAHPEVNVITTNLGTATAGTLSALEAKNLTGKVQFLGNGPDNGGKEALLAGTEYRILMQDLCGAAKKSLVATVEALKSGEAGGETLQIPMGFIMASTDDYEDLVAKNWG</sequence>
<evidence type="ECO:0000313" key="6">
    <source>
        <dbReference type="EMBL" id="MCS5724563.1"/>
    </source>
</evidence>
<proteinExistence type="inferred from homology"/>
<comment type="subcellular location">
    <subcellularLocation>
        <location evidence="1">Cell envelope</location>
    </subcellularLocation>
</comment>
<evidence type="ECO:0000256" key="2">
    <source>
        <dbReference type="ARBA" id="ARBA00007639"/>
    </source>
</evidence>
<keyword evidence="3 4" id="KW-0732">Signal</keyword>
<organism evidence="6 7">
    <name type="scientific">Herbiconiux oxytropis</name>
    <dbReference type="NCBI Taxonomy" id="2970915"/>
    <lineage>
        <taxon>Bacteria</taxon>
        <taxon>Bacillati</taxon>
        <taxon>Actinomycetota</taxon>
        <taxon>Actinomycetes</taxon>
        <taxon>Micrococcales</taxon>
        <taxon>Microbacteriaceae</taxon>
        <taxon>Herbiconiux</taxon>
    </lineage>
</organism>
<dbReference type="RefSeq" id="WP_259524987.1">
    <property type="nucleotide sequence ID" value="NZ_JANLCK010000001.1"/>
</dbReference>